<reference evidence="3 4" key="1">
    <citation type="submission" date="2024-02" db="EMBL/GenBank/DDBJ databases">
        <title>A draft genome for the cacao thread blight pathogen Marasmius crinis-equi.</title>
        <authorList>
            <person name="Cohen S.P."/>
            <person name="Baruah I.K."/>
            <person name="Amoako-Attah I."/>
            <person name="Bukari Y."/>
            <person name="Meinhardt L.W."/>
            <person name="Bailey B.A."/>
        </authorList>
    </citation>
    <scope>NUCLEOTIDE SEQUENCE [LARGE SCALE GENOMIC DNA]</scope>
    <source>
        <strain evidence="3 4">GH-76</strain>
    </source>
</reference>
<feature type="compositionally biased region" description="Basic and acidic residues" evidence="1">
    <location>
        <begin position="233"/>
        <end position="243"/>
    </location>
</feature>
<gene>
    <name evidence="3" type="ORF">V5O48_017585</name>
</gene>
<sequence length="257" mass="27692">TAPGTEGESQAHMMLGYTKLYQGNNTPTDLKTYLESYIANQYYAVTNISRFPGSSIYGLEWDEKPTGAFNGQSQAAAISVLLGGMTLTQGGDSGSPQPNPTPSTNTSATVPEGAIAGSVMGGIAGISLIVLGIWLYRWQGYGWRKKSRKPSSSQSIVDPFPQETPGPLNAHDLTGISGTHQTNWKLSEKQDAASTTAEDCANTGRGVGSSSSQSVDDTIEFLLLELNRRLRDERRQLDNRQWDPEESPPGYPESEQG</sequence>
<feature type="region of interest" description="Disordered" evidence="1">
    <location>
        <begin position="147"/>
        <end position="168"/>
    </location>
</feature>
<feature type="non-terminal residue" evidence="3">
    <location>
        <position position="1"/>
    </location>
</feature>
<evidence type="ECO:0000256" key="2">
    <source>
        <dbReference type="SAM" id="Phobius"/>
    </source>
</evidence>
<accession>A0ABR3ENR6</accession>
<name>A0ABR3ENR6_9AGAR</name>
<dbReference type="EMBL" id="JBAHYK010002768">
    <property type="protein sequence ID" value="KAL0564461.1"/>
    <property type="molecule type" value="Genomic_DNA"/>
</dbReference>
<feature type="region of interest" description="Disordered" evidence="1">
    <location>
        <begin position="87"/>
        <end position="110"/>
    </location>
</feature>
<keyword evidence="2" id="KW-0472">Membrane</keyword>
<keyword evidence="2" id="KW-0812">Transmembrane</keyword>
<feature type="region of interest" description="Disordered" evidence="1">
    <location>
        <begin position="233"/>
        <end position="257"/>
    </location>
</feature>
<protein>
    <submittedName>
        <fullName evidence="3">Uncharacterized protein</fullName>
    </submittedName>
</protein>
<dbReference type="Proteomes" id="UP001465976">
    <property type="component" value="Unassembled WGS sequence"/>
</dbReference>
<feature type="region of interest" description="Disordered" evidence="1">
    <location>
        <begin position="187"/>
        <end position="214"/>
    </location>
</feature>
<proteinExistence type="predicted"/>
<keyword evidence="2" id="KW-1133">Transmembrane helix</keyword>
<organism evidence="3 4">
    <name type="scientific">Marasmius crinis-equi</name>
    <dbReference type="NCBI Taxonomy" id="585013"/>
    <lineage>
        <taxon>Eukaryota</taxon>
        <taxon>Fungi</taxon>
        <taxon>Dikarya</taxon>
        <taxon>Basidiomycota</taxon>
        <taxon>Agaricomycotina</taxon>
        <taxon>Agaricomycetes</taxon>
        <taxon>Agaricomycetidae</taxon>
        <taxon>Agaricales</taxon>
        <taxon>Marasmiineae</taxon>
        <taxon>Marasmiaceae</taxon>
        <taxon>Marasmius</taxon>
    </lineage>
</organism>
<evidence type="ECO:0000313" key="3">
    <source>
        <dbReference type="EMBL" id="KAL0564461.1"/>
    </source>
</evidence>
<comment type="caution">
    <text evidence="3">The sequence shown here is derived from an EMBL/GenBank/DDBJ whole genome shotgun (WGS) entry which is preliminary data.</text>
</comment>
<evidence type="ECO:0000313" key="4">
    <source>
        <dbReference type="Proteomes" id="UP001465976"/>
    </source>
</evidence>
<evidence type="ECO:0000256" key="1">
    <source>
        <dbReference type="SAM" id="MobiDB-lite"/>
    </source>
</evidence>
<feature type="transmembrane region" description="Helical" evidence="2">
    <location>
        <begin position="114"/>
        <end position="136"/>
    </location>
</feature>
<keyword evidence="4" id="KW-1185">Reference proteome</keyword>